<evidence type="ECO:0000259" key="2">
    <source>
        <dbReference type="Pfam" id="PF14675"/>
    </source>
</evidence>
<dbReference type="InterPro" id="IPR029310">
    <property type="entry name" value="FANCI_HD1"/>
</dbReference>
<dbReference type="InterPro" id="IPR026171">
    <property type="entry name" value="FANCI"/>
</dbReference>
<reference evidence="8 9" key="1">
    <citation type="submission" date="2015-07" db="EMBL/GenBank/DDBJ databases">
        <title>The genome of Habropoda laboriosa.</title>
        <authorList>
            <person name="Pan H."/>
            <person name="Kapheim K."/>
        </authorList>
    </citation>
    <scope>NUCLEOTIDE SEQUENCE [LARGE SCALE GENOMIC DNA]</scope>
    <source>
        <strain evidence="8">0110345459</strain>
    </source>
</reference>
<dbReference type="STRING" id="597456.A0A0L7QKH3"/>
<evidence type="ECO:0000259" key="7">
    <source>
        <dbReference type="Pfam" id="PF14680"/>
    </source>
</evidence>
<organism evidence="8 9">
    <name type="scientific">Habropoda laboriosa</name>
    <dbReference type="NCBI Taxonomy" id="597456"/>
    <lineage>
        <taxon>Eukaryota</taxon>
        <taxon>Metazoa</taxon>
        <taxon>Ecdysozoa</taxon>
        <taxon>Arthropoda</taxon>
        <taxon>Hexapoda</taxon>
        <taxon>Insecta</taxon>
        <taxon>Pterygota</taxon>
        <taxon>Neoptera</taxon>
        <taxon>Endopterygota</taxon>
        <taxon>Hymenoptera</taxon>
        <taxon>Apocrita</taxon>
        <taxon>Aculeata</taxon>
        <taxon>Apoidea</taxon>
        <taxon>Anthophila</taxon>
        <taxon>Apidae</taxon>
        <taxon>Habropoda</taxon>
    </lineage>
</organism>
<dbReference type="PANTHER" id="PTHR21818">
    <property type="entry name" value="BC025462 PROTEIN"/>
    <property type="match status" value="1"/>
</dbReference>
<evidence type="ECO:0000259" key="5">
    <source>
        <dbReference type="Pfam" id="PF14678"/>
    </source>
</evidence>
<feature type="compositionally biased region" description="Basic residues" evidence="1">
    <location>
        <begin position="1303"/>
        <end position="1312"/>
    </location>
</feature>
<dbReference type="PANTHER" id="PTHR21818:SF0">
    <property type="entry name" value="FANCONI ANEMIA GROUP I PROTEIN"/>
    <property type="match status" value="1"/>
</dbReference>
<dbReference type="OrthoDB" id="195089at2759"/>
<dbReference type="Pfam" id="PF14676">
    <property type="entry name" value="FANCI_S2"/>
    <property type="match status" value="1"/>
</dbReference>
<dbReference type="CDD" id="cd11720">
    <property type="entry name" value="FANCI"/>
    <property type="match status" value="1"/>
</dbReference>
<evidence type="ECO:0000313" key="8">
    <source>
        <dbReference type="EMBL" id="KOC59133.1"/>
    </source>
</evidence>
<feature type="domain" description="FANCI helical" evidence="6">
    <location>
        <begin position="261"/>
        <end position="341"/>
    </location>
</feature>
<proteinExistence type="predicted"/>
<dbReference type="Pfam" id="PF14675">
    <property type="entry name" value="FANCI_S1"/>
    <property type="match status" value="1"/>
</dbReference>
<dbReference type="InterPro" id="IPR029314">
    <property type="entry name" value="FANCI_S4"/>
</dbReference>
<name>A0A0L7QKH3_9HYME</name>
<dbReference type="InterPro" id="IPR029313">
    <property type="entry name" value="FANCI_S3"/>
</dbReference>
<feature type="domain" description="FANCI solenoid 2" evidence="3">
    <location>
        <begin position="350"/>
        <end position="498"/>
    </location>
</feature>
<protein>
    <submittedName>
        <fullName evidence="8">Fanconi anemia group I protein like protein</fullName>
    </submittedName>
</protein>
<evidence type="ECO:0000259" key="3">
    <source>
        <dbReference type="Pfam" id="PF14676"/>
    </source>
</evidence>
<dbReference type="EMBL" id="KQ414940">
    <property type="protein sequence ID" value="KOC59133.1"/>
    <property type="molecule type" value="Genomic_DNA"/>
</dbReference>
<dbReference type="InterPro" id="IPR029312">
    <property type="entry name" value="FANCI_HD2"/>
</dbReference>
<dbReference type="GO" id="GO:0006281">
    <property type="term" value="P:DNA repair"/>
    <property type="evidence" value="ECO:0007669"/>
    <property type="project" value="InterPro"/>
</dbReference>
<dbReference type="InterPro" id="IPR029308">
    <property type="entry name" value="FANCI_S1"/>
</dbReference>
<dbReference type="Proteomes" id="UP000053825">
    <property type="component" value="Unassembled WGS sequence"/>
</dbReference>
<dbReference type="Pfam" id="PF14680">
    <property type="entry name" value="FANCI_HD2"/>
    <property type="match status" value="1"/>
</dbReference>
<dbReference type="InterPro" id="IPR016024">
    <property type="entry name" value="ARM-type_fold"/>
</dbReference>
<feature type="domain" description="FANCI solenoid 4" evidence="5">
    <location>
        <begin position="1016"/>
        <end position="1258"/>
    </location>
</feature>
<feature type="region of interest" description="Disordered" evidence="1">
    <location>
        <begin position="1274"/>
        <end position="1312"/>
    </location>
</feature>
<feature type="domain" description="FANCI solenoid 1" evidence="2">
    <location>
        <begin position="62"/>
        <end position="158"/>
    </location>
</feature>
<evidence type="ECO:0000313" key="9">
    <source>
        <dbReference type="Proteomes" id="UP000053825"/>
    </source>
</evidence>
<evidence type="ECO:0000256" key="1">
    <source>
        <dbReference type="SAM" id="MobiDB-lite"/>
    </source>
</evidence>
<feature type="compositionally biased region" description="Acidic residues" evidence="1">
    <location>
        <begin position="1278"/>
        <end position="1288"/>
    </location>
</feature>
<feature type="domain" description="FANCI solenoid 3" evidence="4">
    <location>
        <begin position="788"/>
        <end position="994"/>
    </location>
</feature>
<dbReference type="GO" id="GO:0070182">
    <property type="term" value="F:DNA polymerase binding"/>
    <property type="evidence" value="ECO:0007669"/>
    <property type="project" value="TreeGrafter"/>
</dbReference>
<keyword evidence="9" id="KW-1185">Reference proteome</keyword>
<accession>A0A0L7QKH3</accession>
<evidence type="ECO:0000259" key="6">
    <source>
        <dbReference type="Pfam" id="PF14679"/>
    </source>
</evidence>
<evidence type="ECO:0000259" key="4">
    <source>
        <dbReference type="Pfam" id="PF14677"/>
    </source>
</evidence>
<dbReference type="Pfam" id="PF14678">
    <property type="entry name" value="FANCI_S4"/>
    <property type="match status" value="1"/>
</dbReference>
<dbReference type="InterPro" id="IPR029315">
    <property type="entry name" value="FANCI_S2"/>
</dbReference>
<sequence length="1312" mass="151342">MAQPFENLRELGNQSKLRAFVQDSSVEELVRIVRNSICKPDAVKILDDLLQAFSDSDHVCQQKRRKLIESTINSLEKAKISTGQANAIVNRIISDLPRYSKEHLVKLVDFCLTNIHRDDHELHSWKDLLPVLLEALENEKYVLYADAQVSGTEYKSDITLNKLDHNQLVQTLCSNLPRLPLDRVPSFVYQTLKLCKDRDNRKLFSALSKYFHCYYSKATSLDDKDSSIEDIGTLNIKEVQDIESTVLYHVYQAAQLNHENMRDFIRFLKHVSYASEYMLQPFMLAVLMSVSSIYEDQIFEALRMAIVNSNSEKGKQQTSAWLRQLLPSSCNIIRIIRQVIDSSNKDRHLVLKGLTSLAFMLMSADQKLKGNTTTAMWCTGSEIVREVIKKRHETVPIVLQELINKIVAGGMTTTHYTDCLKYMCRELSMIVLDHQVWIMTLLERLLFFPSIVANQVLFAIFPLMHVSSNIRENLLLTLRKALYRKGISKRQMAVTGFLEMLKYSKMHSLASFRLSQRCNSSEHAISSSSRSTLTQVTLEYNSQREKSITRLERDKTLCYEILDILKKSFTYEFQVRLHLYEGLHDTISKNSEITEILLDMLLSHFNLYFHTDDDILPPVRFELCTDIRGTEIVLQEPIAQLIFTLQKIYIDTIPRNSNTFETLYSILESLCRRMPATDFEHFNLDHGTDLLHGDFPKSHIKLKHLGMAIEVYEALIAFQIGKCSKGNEESSYKINDLFKGYTRFTNFIKMQSTKVKKIDSGNSKKDGNLNNTTKKIVKSNSVKLPNTIMNLDIISQSLTLLYSQSSSSQNRTMLRENHNFCRYILQTSEQLLQRARSHSTDVPDMRNIRYISTYIEVGRLLYKYFVLNLNDALANDEQVTILALQCFKEISSCMCTLFSSELPRFLNAILQTENDSISVDINSQLQEIIFSLKPSLMASLVEETDDNERKKIPFLLLQIMEQFAYKINFETYNPEKILKCTRKMIQTENIQSPIVPALIQFFLNLEEHTREYGETLNEICLELCEKVGSIDGTEIASNQQYKVIREDTVLQIYNVLNGHIKEKLNNTCWLLMRLKAEDTISRTSGTVDDVWNNNLREKERNLCKQLSHVAQVLHTLANMSVKPGLCTDVTFKNLQYLYHLLGNLTKYFYAKSNDQNVAFQAVKFIQVVQLAGKPLKSAFYNLVTYVEENQNKLHSKCDSYAQRNKILKETKVIPRVVYEIEQFNKEILLLGKRTGVPLENYMKHSVTRDFRIKNPQLVEGLEKMDVSLLTASSNLENTENEMDNLNVDDESKSSSSGDDALPLRKRLRIEEN</sequence>
<dbReference type="Pfam" id="PF14679">
    <property type="entry name" value="FANCI_HD1"/>
    <property type="match status" value="1"/>
</dbReference>
<dbReference type="SUPFAM" id="SSF48371">
    <property type="entry name" value="ARM repeat"/>
    <property type="match status" value="1"/>
</dbReference>
<dbReference type="Pfam" id="PF14677">
    <property type="entry name" value="FANCI_S3"/>
    <property type="match status" value="1"/>
</dbReference>
<feature type="domain" description="FANCI helical" evidence="7">
    <location>
        <begin position="526"/>
        <end position="749"/>
    </location>
</feature>
<gene>
    <name evidence="8" type="ORF">WH47_11209</name>
</gene>